<dbReference type="InterPro" id="IPR022635">
    <property type="entry name" value="DNA_polIII_beta_C"/>
</dbReference>
<dbReference type="RefSeq" id="WP_024059581.1">
    <property type="nucleotide sequence ID" value="NZ_JAGZVZ010000007.1"/>
</dbReference>
<comment type="subcellular location">
    <subcellularLocation>
        <location evidence="1 9">Cytoplasm</location>
    </subcellularLocation>
</comment>
<dbReference type="PIRSF" id="PIRSF000804">
    <property type="entry name" value="DNA_pol_III_b"/>
    <property type="match status" value="1"/>
</dbReference>
<evidence type="ECO:0000259" key="12">
    <source>
        <dbReference type="Pfam" id="PF02768"/>
    </source>
</evidence>
<dbReference type="InterPro" id="IPR001001">
    <property type="entry name" value="DNA_polIII_beta"/>
</dbReference>
<sequence>MKFVVERDVFEDAISWTARTLPARPAVAVLGGVWMSAKAGIVTLSSFDYEVSSRNQFEADIESEGEVLVSGKMVANICKQLPKKPVTVEMEGGKVIISCGASSFQLAVMPLDDYPALPQVPEAVGEVDSGEFARAVAQVSRAASSDEALPLLATVRMELSDSHLNLMATDRYRLAVRQMDWQPKQTDFSADALVKSRILSEMAKALSGSGEIHLGLENSSEGGAIIALEAGGRKITSQLTEGDYPPVTSLFPKEAPIKAVIRREELEQAIKRVSLVTDRSAQIRMNFADGNLTLEAGQGNDAQAHEEMTCTFIADEPMMIVFDSQYLLDGLGALDSDYVRMSFTHPTKPAVITGQEEIDGDDSQDFRYLLMPIRYSS</sequence>
<dbReference type="PANTHER" id="PTHR30478:SF0">
    <property type="entry name" value="BETA SLIDING CLAMP"/>
    <property type="match status" value="1"/>
</dbReference>
<reference evidence="13" key="1">
    <citation type="submission" date="2022-01" db="EMBL/GenBank/DDBJ databases">
        <title>Collection of gut derived symbiotic bacterial strains cultured from healthy donors.</title>
        <authorList>
            <person name="Lin H."/>
            <person name="Kohout C."/>
            <person name="Waligurski E."/>
            <person name="Pamer E.G."/>
        </authorList>
    </citation>
    <scope>NUCLEOTIDE SEQUENCE</scope>
    <source>
        <strain evidence="13">DFI.7.46</strain>
    </source>
</reference>
<comment type="caution">
    <text evidence="13">The sequence shown here is derived from an EMBL/GenBank/DDBJ whole genome shotgun (WGS) entry which is preliminary data.</text>
</comment>
<keyword evidence="3 9" id="KW-0963">Cytoplasm</keyword>
<feature type="domain" description="DNA polymerase III beta sliding clamp N-terminal" evidence="10">
    <location>
        <begin position="1"/>
        <end position="118"/>
    </location>
</feature>
<keyword evidence="4 9" id="KW-0808">Transferase</keyword>
<evidence type="ECO:0000256" key="5">
    <source>
        <dbReference type="ARBA" id="ARBA00022695"/>
    </source>
</evidence>
<evidence type="ECO:0000313" key="13">
    <source>
        <dbReference type="EMBL" id="MCG4618346.1"/>
    </source>
</evidence>
<evidence type="ECO:0000259" key="10">
    <source>
        <dbReference type="Pfam" id="PF00712"/>
    </source>
</evidence>
<organism evidence="13 14">
    <name type="scientific">Varibaculum cambriense</name>
    <dbReference type="NCBI Taxonomy" id="184870"/>
    <lineage>
        <taxon>Bacteria</taxon>
        <taxon>Bacillati</taxon>
        <taxon>Actinomycetota</taxon>
        <taxon>Actinomycetes</taxon>
        <taxon>Actinomycetales</taxon>
        <taxon>Actinomycetaceae</taxon>
        <taxon>Varibaculum</taxon>
    </lineage>
</organism>
<dbReference type="GO" id="GO:0009360">
    <property type="term" value="C:DNA polymerase III complex"/>
    <property type="evidence" value="ECO:0007669"/>
    <property type="project" value="InterPro"/>
</dbReference>
<dbReference type="CDD" id="cd00140">
    <property type="entry name" value="beta_clamp"/>
    <property type="match status" value="1"/>
</dbReference>
<evidence type="ECO:0000256" key="3">
    <source>
        <dbReference type="ARBA" id="ARBA00022490"/>
    </source>
</evidence>
<dbReference type="SUPFAM" id="SSF55979">
    <property type="entry name" value="DNA clamp"/>
    <property type="match status" value="3"/>
</dbReference>
<dbReference type="GO" id="GO:0003677">
    <property type="term" value="F:DNA binding"/>
    <property type="evidence" value="ECO:0007669"/>
    <property type="project" value="UniProtKB-UniRule"/>
</dbReference>
<dbReference type="GO" id="GO:0006271">
    <property type="term" value="P:DNA strand elongation involved in DNA replication"/>
    <property type="evidence" value="ECO:0007669"/>
    <property type="project" value="TreeGrafter"/>
</dbReference>
<dbReference type="Gene3D" id="3.10.150.10">
    <property type="entry name" value="DNA Polymerase III, subunit A, domain 2"/>
    <property type="match status" value="3"/>
</dbReference>
<feature type="domain" description="DNA polymerase III beta sliding clamp central" evidence="11">
    <location>
        <begin position="127"/>
        <end position="245"/>
    </location>
</feature>
<evidence type="ECO:0000256" key="4">
    <source>
        <dbReference type="ARBA" id="ARBA00022679"/>
    </source>
</evidence>
<dbReference type="InterPro" id="IPR022637">
    <property type="entry name" value="DNA_polIII_beta_cen"/>
</dbReference>
<dbReference type="GO" id="GO:0003887">
    <property type="term" value="F:DNA-directed DNA polymerase activity"/>
    <property type="evidence" value="ECO:0007669"/>
    <property type="project" value="UniProtKB-UniRule"/>
</dbReference>
<keyword evidence="6 9" id="KW-0235">DNA replication</keyword>
<gene>
    <name evidence="13" type="primary">dnaN</name>
    <name evidence="13" type="ORF">L0M99_07560</name>
</gene>
<comment type="similarity">
    <text evidence="2 9">Belongs to the beta sliding clamp family.</text>
</comment>
<accession>A0AAJ1BCW3</accession>
<feature type="domain" description="DNA polymerase III beta sliding clamp C-terminal" evidence="12">
    <location>
        <begin position="249"/>
        <end position="373"/>
    </location>
</feature>
<dbReference type="Pfam" id="PF00712">
    <property type="entry name" value="DNA_pol3_beta"/>
    <property type="match status" value="1"/>
</dbReference>
<dbReference type="EMBL" id="JAKNHJ010000014">
    <property type="protein sequence ID" value="MCG4618346.1"/>
    <property type="molecule type" value="Genomic_DNA"/>
</dbReference>
<dbReference type="GO" id="GO:0008408">
    <property type="term" value="F:3'-5' exonuclease activity"/>
    <property type="evidence" value="ECO:0007669"/>
    <property type="project" value="InterPro"/>
</dbReference>
<comment type="function">
    <text evidence="9">Confers DNA tethering and processivity to DNA polymerases and other proteins. Acts as a clamp, forming a ring around DNA (a reaction catalyzed by the clamp-loading complex) which diffuses in an ATP-independent manner freely and bidirectionally along dsDNA. Initially characterized for its ability to contact the catalytic subunit of DNA polymerase III (Pol III), a complex, multichain enzyme responsible for most of the replicative synthesis in bacteria; Pol III exhibits 3'-5' exonuclease proofreading activity. The beta chain is required for initiation of replication as well as for processivity of DNA replication.</text>
</comment>
<evidence type="ECO:0000256" key="7">
    <source>
        <dbReference type="ARBA" id="ARBA00022932"/>
    </source>
</evidence>
<dbReference type="Pfam" id="PF02767">
    <property type="entry name" value="DNA_pol3_beta_2"/>
    <property type="match status" value="1"/>
</dbReference>
<keyword evidence="5 9" id="KW-0548">Nucleotidyltransferase</keyword>
<evidence type="ECO:0000256" key="1">
    <source>
        <dbReference type="ARBA" id="ARBA00004496"/>
    </source>
</evidence>
<dbReference type="Pfam" id="PF02768">
    <property type="entry name" value="DNA_pol3_beta_3"/>
    <property type="match status" value="1"/>
</dbReference>
<proteinExistence type="inferred from homology"/>
<evidence type="ECO:0000256" key="6">
    <source>
        <dbReference type="ARBA" id="ARBA00022705"/>
    </source>
</evidence>
<protein>
    <recommendedName>
        <fullName evidence="9">Beta sliding clamp</fullName>
    </recommendedName>
</protein>
<dbReference type="InterPro" id="IPR022634">
    <property type="entry name" value="DNA_polIII_beta_N"/>
</dbReference>
<dbReference type="NCBIfam" id="TIGR00663">
    <property type="entry name" value="dnan"/>
    <property type="match status" value="1"/>
</dbReference>
<dbReference type="Proteomes" id="UP001200537">
    <property type="component" value="Unassembled WGS sequence"/>
</dbReference>
<dbReference type="PANTHER" id="PTHR30478">
    <property type="entry name" value="DNA POLYMERASE III SUBUNIT BETA"/>
    <property type="match status" value="1"/>
</dbReference>
<dbReference type="SMART" id="SM00480">
    <property type="entry name" value="POL3Bc"/>
    <property type="match status" value="1"/>
</dbReference>
<dbReference type="AlphaFoldDB" id="A0AAJ1BCW3"/>
<evidence type="ECO:0000256" key="9">
    <source>
        <dbReference type="PIRNR" id="PIRNR000804"/>
    </source>
</evidence>
<keyword evidence="7 9" id="KW-0239">DNA-directed DNA polymerase</keyword>
<comment type="subunit">
    <text evidence="9">Forms a ring-shaped head-to-tail homodimer around DNA.</text>
</comment>
<dbReference type="GO" id="GO:0005737">
    <property type="term" value="C:cytoplasm"/>
    <property type="evidence" value="ECO:0007669"/>
    <property type="project" value="UniProtKB-SubCell"/>
</dbReference>
<evidence type="ECO:0000259" key="11">
    <source>
        <dbReference type="Pfam" id="PF02767"/>
    </source>
</evidence>
<evidence type="ECO:0000256" key="2">
    <source>
        <dbReference type="ARBA" id="ARBA00010752"/>
    </source>
</evidence>
<evidence type="ECO:0000256" key="8">
    <source>
        <dbReference type="ARBA" id="ARBA00023125"/>
    </source>
</evidence>
<keyword evidence="8" id="KW-0238">DNA-binding</keyword>
<dbReference type="InterPro" id="IPR046938">
    <property type="entry name" value="DNA_clamp_sf"/>
</dbReference>
<evidence type="ECO:0000313" key="14">
    <source>
        <dbReference type="Proteomes" id="UP001200537"/>
    </source>
</evidence>
<name>A0AAJ1BCW3_9ACTO</name>